<reference evidence="6" key="5">
    <citation type="submission" date="2018-04" db="UniProtKB">
        <authorList>
            <consortium name="EnsemblFungi"/>
        </authorList>
    </citation>
    <scope>IDENTIFICATION</scope>
    <source>
        <strain evidence="6">R3-111a-1</strain>
    </source>
</reference>
<name>J3NLU6_GAET3</name>
<dbReference type="InterPro" id="IPR036291">
    <property type="entry name" value="NAD(P)-bd_dom_sf"/>
</dbReference>
<dbReference type="SUPFAM" id="SSF51735">
    <property type="entry name" value="NAD(P)-binding Rossmann-fold domains"/>
    <property type="match status" value="1"/>
</dbReference>
<dbReference type="VEuPathDB" id="FungiDB:GGTG_02246"/>
<dbReference type="EnsemblFungi" id="EJT82272">
    <property type="protein sequence ID" value="EJT82272"/>
    <property type="gene ID" value="GGTG_02246"/>
</dbReference>
<dbReference type="SUPFAM" id="SSF50129">
    <property type="entry name" value="GroES-like"/>
    <property type="match status" value="1"/>
</dbReference>
<evidence type="ECO:0000256" key="3">
    <source>
        <dbReference type="ARBA" id="ARBA00083301"/>
    </source>
</evidence>
<evidence type="ECO:0000313" key="7">
    <source>
        <dbReference type="Proteomes" id="UP000006039"/>
    </source>
</evidence>
<dbReference type="InterPro" id="IPR041694">
    <property type="entry name" value="ADH_N_2"/>
</dbReference>
<reference evidence="5" key="3">
    <citation type="submission" date="2010-09" db="EMBL/GenBank/DDBJ databases">
        <title>Annotation of Gaeumannomyces graminis var. tritici R3-111a-1.</title>
        <authorList>
            <consortium name="The Broad Institute Genome Sequencing Platform"/>
            <person name="Ma L.-J."/>
            <person name="Dead R."/>
            <person name="Young S.K."/>
            <person name="Zeng Q."/>
            <person name="Gargeya S."/>
            <person name="Fitzgerald M."/>
            <person name="Haas B."/>
            <person name="Abouelleil A."/>
            <person name="Alvarado L."/>
            <person name="Arachchi H.M."/>
            <person name="Berlin A."/>
            <person name="Brown A."/>
            <person name="Chapman S.B."/>
            <person name="Chen Z."/>
            <person name="Dunbar C."/>
            <person name="Freedman E."/>
            <person name="Gearin G."/>
            <person name="Gellesch M."/>
            <person name="Goldberg J."/>
            <person name="Griggs A."/>
            <person name="Gujja S."/>
            <person name="Heiman D."/>
            <person name="Howarth C."/>
            <person name="Larson L."/>
            <person name="Lui A."/>
            <person name="MacDonald P.J.P."/>
            <person name="Mehta T."/>
            <person name="Montmayeur A."/>
            <person name="Murphy C."/>
            <person name="Neiman D."/>
            <person name="Pearson M."/>
            <person name="Priest M."/>
            <person name="Roberts A."/>
            <person name="Saif S."/>
            <person name="Shea T."/>
            <person name="Shenoy N."/>
            <person name="Sisk P."/>
            <person name="Stolte C."/>
            <person name="Sykes S."/>
            <person name="Yandava C."/>
            <person name="Wortman J."/>
            <person name="Nusbaum C."/>
            <person name="Birren B."/>
        </authorList>
    </citation>
    <scope>NUCLEOTIDE SEQUENCE</scope>
    <source>
        <strain evidence="5">R3-111a-1</strain>
    </source>
</reference>
<keyword evidence="7" id="KW-1185">Reference proteome</keyword>
<organism evidence="5">
    <name type="scientific">Gaeumannomyces tritici (strain R3-111a-1)</name>
    <name type="common">Wheat and barley take-all root rot fungus</name>
    <name type="synonym">Gaeumannomyces graminis var. tritici</name>
    <dbReference type="NCBI Taxonomy" id="644352"/>
    <lineage>
        <taxon>Eukaryota</taxon>
        <taxon>Fungi</taxon>
        <taxon>Dikarya</taxon>
        <taxon>Ascomycota</taxon>
        <taxon>Pezizomycotina</taxon>
        <taxon>Sordariomycetes</taxon>
        <taxon>Sordariomycetidae</taxon>
        <taxon>Magnaporthales</taxon>
        <taxon>Magnaporthaceae</taxon>
        <taxon>Gaeumannomyces</taxon>
    </lineage>
</organism>
<reference evidence="7" key="1">
    <citation type="submission" date="2010-07" db="EMBL/GenBank/DDBJ databases">
        <title>The genome sequence of Gaeumannomyces graminis var. tritici strain R3-111a-1.</title>
        <authorList>
            <consortium name="The Broad Institute Genome Sequencing Platform"/>
            <person name="Ma L.-J."/>
            <person name="Dead R."/>
            <person name="Young S."/>
            <person name="Zeng Q."/>
            <person name="Koehrsen M."/>
            <person name="Alvarado L."/>
            <person name="Berlin A."/>
            <person name="Chapman S.B."/>
            <person name="Chen Z."/>
            <person name="Freedman E."/>
            <person name="Gellesch M."/>
            <person name="Goldberg J."/>
            <person name="Griggs A."/>
            <person name="Gujja S."/>
            <person name="Heilman E.R."/>
            <person name="Heiman D."/>
            <person name="Hepburn T."/>
            <person name="Howarth C."/>
            <person name="Jen D."/>
            <person name="Larson L."/>
            <person name="Mehta T."/>
            <person name="Neiman D."/>
            <person name="Pearson M."/>
            <person name="Roberts A."/>
            <person name="Saif S."/>
            <person name="Shea T."/>
            <person name="Shenoy N."/>
            <person name="Sisk P."/>
            <person name="Stolte C."/>
            <person name="Sykes S."/>
            <person name="Walk T."/>
            <person name="White J."/>
            <person name="Yandava C."/>
            <person name="Haas B."/>
            <person name="Nusbaum C."/>
            <person name="Birren B."/>
        </authorList>
    </citation>
    <scope>NUCLEOTIDE SEQUENCE [LARGE SCALE GENOMIC DNA]</scope>
    <source>
        <strain evidence="7">R3-111a-1</strain>
    </source>
</reference>
<proteinExistence type="predicted"/>
<dbReference type="Pfam" id="PF16884">
    <property type="entry name" value="ADH_N_2"/>
    <property type="match status" value="1"/>
</dbReference>
<dbReference type="GO" id="GO:0016628">
    <property type="term" value="F:oxidoreductase activity, acting on the CH-CH group of donors, NAD or NADP as acceptor"/>
    <property type="evidence" value="ECO:0007669"/>
    <property type="project" value="InterPro"/>
</dbReference>
<dbReference type="Pfam" id="PF00107">
    <property type="entry name" value="ADH_zinc_N"/>
    <property type="match status" value="1"/>
</dbReference>
<dbReference type="PANTHER" id="PTHR43205:SF7">
    <property type="entry name" value="PROSTAGLANDIN REDUCTASE 1"/>
    <property type="match status" value="1"/>
</dbReference>
<dbReference type="RefSeq" id="XP_009218281.1">
    <property type="nucleotide sequence ID" value="XM_009220017.1"/>
</dbReference>
<dbReference type="Gene3D" id="3.90.180.10">
    <property type="entry name" value="Medium-chain alcohol dehydrogenases, catalytic domain"/>
    <property type="match status" value="1"/>
</dbReference>
<keyword evidence="1" id="KW-0560">Oxidoreductase</keyword>
<dbReference type="InterPro" id="IPR013149">
    <property type="entry name" value="ADH-like_C"/>
</dbReference>
<evidence type="ECO:0000256" key="2">
    <source>
        <dbReference type="ARBA" id="ARBA00069006"/>
    </source>
</evidence>
<dbReference type="HOGENOM" id="CLU_026673_29_1_1"/>
<dbReference type="InterPro" id="IPR011032">
    <property type="entry name" value="GroES-like_sf"/>
</dbReference>
<evidence type="ECO:0000259" key="4">
    <source>
        <dbReference type="SMART" id="SM00829"/>
    </source>
</evidence>
<evidence type="ECO:0000313" key="5">
    <source>
        <dbReference type="EMBL" id="EJT82272.1"/>
    </source>
</evidence>
<dbReference type="AlphaFoldDB" id="J3NLU6"/>
<dbReference type="InterPro" id="IPR020843">
    <property type="entry name" value="ER"/>
</dbReference>
<dbReference type="GeneID" id="20342704"/>
<sequence>MAKTSNKTLIFKKVPDGFPKPGDIVVEDRPIDLSDCPDGGVVAQVLSVSLDPYLRGRMRAPEAKSYFPPFALDGPVENAAVCRVVTSRSDRLAEGDLVRVSMCAVAQYAALPAARLEGPRVKLDPSLGIDPAHYLGALGMPGLTAFAGLYDIGKPKKGETIFVSSAAGAVGQLVGQLALREGLRVIGSAGSDDKVEFVKSLGFHGAFNYKEEKPDEALARLAPDGIDIYFENVGGEHLEAALNHMNKRGRIPACGMIADYNRASGEQATGIRNLFLVVGKEITMRGFLVNSLAPEYSQKHFEEVSKALRDGSIKAKVHVTDGIERGLEGILAVLQGGNFGKAVLKISD</sequence>
<dbReference type="OrthoDB" id="809632at2759"/>
<dbReference type="FunFam" id="3.40.50.720:FF:000121">
    <property type="entry name" value="Prostaglandin reductase 2"/>
    <property type="match status" value="1"/>
</dbReference>
<feature type="domain" description="Enoyl reductase (ER)" evidence="4">
    <location>
        <begin position="22"/>
        <end position="344"/>
    </location>
</feature>
<reference evidence="5" key="2">
    <citation type="submission" date="2010-07" db="EMBL/GenBank/DDBJ databases">
        <authorList>
            <consortium name="The Broad Institute Genome Sequencing Platform"/>
            <consortium name="Broad Institute Genome Sequencing Center for Infectious Disease"/>
            <person name="Ma L.-J."/>
            <person name="Dead R."/>
            <person name="Young S."/>
            <person name="Zeng Q."/>
            <person name="Koehrsen M."/>
            <person name="Alvarado L."/>
            <person name="Berlin A."/>
            <person name="Chapman S.B."/>
            <person name="Chen Z."/>
            <person name="Freedman E."/>
            <person name="Gellesch M."/>
            <person name="Goldberg J."/>
            <person name="Griggs A."/>
            <person name="Gujja S."/>
            <person name="Heilman E.R."/>
            <person name="Heiman D."/>
            <person name="Hepburn T."/>
            <person name="Howarth C."/>
            <person name="Jen D."/>
            <person name="Larson L."/>
            <person name="Mehta T."/>
            <person name="Neiman D."/>
            <person name="Pearson M."/>
            <person name="Roberts A."/>
            <person name="Saif S."/>
            <person name="Shea T."/>
            <person name="Shenoy N."/>
            <person name="Sisk P."/>
            <person name="Stolte C."/>
            <person name="Sykes S."/>
            <person name="Walk T."/>
            <person name="White J."/>
            <person name="Yandava C."/>
            <person name="Haas B."/>
            <person name="Nusbaum C."/>
            <person name="Birren B."/>
        </authorList>
    </citation>
    <scope>NUCLEOTIDE SEQUENCE</scope>
    <source>
        <strain evidence="5">R3-111a-1</strain>
    </source>
</reference>
<protein>
    <recommendedName>
        <fullName evidence="2">Dehydrogenase FUB6</fullName>
    </recommendedName>
    <alternativeName>
        <fullName evidence="3">Fusaric acid biosynthesis protein 6</fullName>
    </alternativeName>
</protein>
<dbReference type="PANTHER" id="PTHR43205">
    <property type="entry name" value="PROSTAGLANDIN REDUCTASE"/>
    <property type="match status" value="1"/>
</dbReference>
<dbReference type="eggNOG" id="KOG1196">
    <property type="taxonomic scope" value="Eukaryota"/>
</dbReference>
<evidence type="ECO:0000256" key="1">
    <source>
        <dbReference type="ARBA" id="ARBA00023002"/>
    </source>
</evidence>
<dbReference type="Gene3D" id="3.40.50.720">
    <property type="entry name" value="NAD(P)-binding Rossmann-like Domain"/>
    <property type="match status" value="1"/>
</dbReference>
<gene>
    <name evidence="6" type="primary">20342704</name>
    <name evidence="5" type="ORF">GGTG_02246</name>
</gene>
<evidence type="ECO:0000313" key="6">
    <source>
        <dbReference type="EnsemblFungi" id="EJT82272"/>
    </source>
</evidence>
<dbReference type="EMBL" id="GL385395">
    <property type="protein sequence ID" value="EJT82272.1"/>
    <property type="molecule type" value="Genomic_DNA"/>
</dbReference>
<reference evidence="6" key="4">
    <citation type="journal article" date="2015" name="G3 (Bethesda)">
        <title>Genome sequences of three phytopathogenic species of the Magnaporthaceae family of fungi.</title>
        <authorList>
            <person name="Okagaki L.H."/>
            <person name="Nunes C.C."/>
            <person name="Sailsbery J."/>
            <person name="Clay B."/>
            <person name="Brown D."/>
            <person name="John T."/>
            <person name="Oh Y."/>
            <person name="Young N."/>
            <person name="Fitzgerald M."/>
            <person name="Haas B.J."/>
            <person name="Zeng Q."/>
            <person name="Young S."/>
            <person name="Adiconis X."/>
            <person name="Fan L."/>
            <person name="Levin J.Z."/>
            <person name="Mitchell T.K."/>
            <person name="Okubara P.A."/>
            <person name="Farman M.L."/>
            <person name="Kohn L.M."/>
            <person name="Birren B."/>
            <person name="Ma L.-J."/>
            <person name="Dean R.A."/>
        </authorList>
    </citation>
    <scope>NUCLEOTIDE SEQUENCE</scope>
    <source>
        <strain evidence="6">R3-111a-1</strain>
    </source>
</reference>
<dbReference type="Proteomes" id="UP000006039">
    <property type="component" value="Unassembled WGS sequence"/>
</dbReference>
<dbReference type="InterPro" id="IPR045010">
    <property type="entry name" value="MDR_fam"/>
</dbReference>
<dbReference type="SMART" id="SM00829">
    <property type="entry name" value="PKS_ER"/>
    <property type="match status" value="1"/>
</dbReference>
<accession>J3NLU6</accession>
<dbReference type="CDD" id="cd05288">
    <property type="entry name" value="PGDH"/>
    <property type="match status" value="1"/>
</dbReference>